<dbReference type="GO" id="GO:0046872">
    <property type="term" value="F:metal ion binding"/>
    <property type="evidence" value="ECO:0007669"/>
    <property type="project" value="UniProtKB-KW"/>
</dbReference>
<evidence type="ECO:0000259" key="10">
    <source>
        <dbReference type="PROSITE" id="PS51975"/>
    </source>
</evidence>
<evidence type="ECO:0000256" key="9">
    <source>
        <dbReference type="RuleBase" id="RU003515"/>
    </source>
</evidence>
<keyword evidence="7 8" id="KW-0378">Hydrolase</keyword>
<dbReference type="PROSITE" id="PS51975">
    <property type="entry name" value="RNASE_H_2"/>
    <property type="match status" value="1"/>
</dbReference>
<dbReference type="OrthoDB" id="7462577at2759"/>
<keyword evidence="6 8" id="KW-0255">Endonuclease</keyword>
<gene>
    <name evidence="11" type="ORF">K461DRAFT_221537</name>
</gene>
<comment type="cofactor">
    <cofactor evidence="8">
        <name>Mn(2+)</name>
        <dbReference type="ChEBI" id="CHEBI:29035"/>
    </cofactor>
    <cofactor evidence="8">
        <name>Mg(2+)</name>
        <dbReference type="ChEBI" id="CHEBI:18420"/>
    </cofactor>
    <text evidence="8">Manganese or magnesium. Binds 1 divalent metal ion per monomer in the absence of substrate. May bind a second metal ion after substrate binding.</text>
</comment>
<feature type="domain" description="RNase H type-2" evidence="10">
    <location>
        <begin position="50"/>
        <end position="281"/>
    </location>
</feature>
<evidence type="ECO:0000256" key="7">
    <source>
        <dbReference type="ARBA" id="ARBA00022801"/>
    </source>
</evidence>
<comment type="caution">
    <text evidence="11">The sequence shown here is derived from an EMBL/GenBank/DDBJ whole genome shotgun (WGS) entry which is preliminary data.</text>
</comment>
<keyword evidence="12" id="KW-1185">Reference proteome</keyword>
<keyword evidence="4 8" id="KW-0540">Nuclease</keyword>
<dbReference type="CDD" id="cd07181">
    <property type="entry name" value="RNase_HII_eukaryota_like"/>
    <property type="match status" value="1"/>
</dbReference>
<dbReference type="InterPro" id="IPR024567">
    <property type="entry name" value="RNase_HII/HIII_dom"/>
</dbReference>
<accession>A0A9P4J8Q9</accession>
<evidence type="ECO:0000313" key="11">
    <source>
        <dbReference type="EMBL" id="KAF2156155.1"/>
    </source>
</evidence>
<comment type="cofactor">
    <cofactor evidence="2">
        <name>Mg(2+)</name>
        <dbReference type="ChEBI" id="CHEBI:18420"/>
    </cofactor>
</comment>
<comment type="catalytic activity">
    <reaction evidence="1 8 9">
        <text>Endonucleolytic cleavage to 5'-phosphomonoester.</text>
        <dbReference type="EC" id="3.1.26.4"/>
    </reaction>
</comment>
<dbReference type="InterPro" id="IPR012337">
    <property type="entry name" value="RNaseH-like_sf"/>
</dbReference>
<dbReference type="PANTHER" id="PTHR10954">
    <property type="entry name" value="RIBONUCLEASE H2 SUBUNIT A"/>
    <property type="match status" value="1"/>
</dbReference>
<dbReference type="GO" id="GO:0003723">
    <property type="term" value="F:RNA binding"/>
    <property type="evidence" value="ECO:0007669"/>
    <property type="project" value="UniProtKB-UniRule"/>
</dbReference>
<dbReference type="NCBIfam" id="TIGR00729">
    <property type="entry name" value="ribonuclease HII"/>
    <property type="match status" value="1"/>
</dbReference>
<evidence type="ECO:0000256" key="8">
    <source>
        <dbReference type="PROSITE-ProRule" id="PRU01319"/>
    </source>
</evidence>
<dbReference type="GO" id="GO:0032299">
    <property type="term" value="C:ribonuclease H2 complex"/>
    <property type="evidence" value="ECO:0007669"/>
    <property type="project" value="TreeGrafter"/>
</dbReference>
<evidence type="ECO:0000256" key="3">
    <source>
        <dbReference type="ARBA" id="ARBA00007058"/>
    </source>
</evidence>
<evidence type="ECO:0000256" key="4">
    <source>
        <dbReference type="ARBA" id="ARBA00022722"/>
    </source>
</evidence>
<reference evidence="11" key="1">
    <citation type="journal article" date="2020" name="Stud. Mycol.">
        <title>101 Dothideomycetes genomes: a test case for predicting lifestyles and emergence of pathogens.</title>
        <authorList>
            <person name="Haridas S."/>
            <person name="Albert R."/>
            <person name="Binder M."/>
            <person name="Bloem J."/>
            <person name="Labutti K."/>
            <person name="Salamov A."/>
            <person name="Andreopoulos B."/>
            <person name="Baker S."/>
            <person name="Barry K."/>
            <person name="Bills G."/>
            <person name="Bluhm B."/>
            <person name="Cannon C."/>
            <person name="Castanera R."/>
            <person name="Culley D."/>
            <person name="Daum C."/>
            <person name="Ezra D."/>
            <person name="Gonzalez J."/>
            <person name="Henrissat B."/>
            <person name="Kuo A."/>
            <person name="Liang C."/>
            <person name="Lipzen A."/>
            <person name="Lutzoni F."/>
            <person name="Magnuson J."/>
            <person name="Mondo S."/>
            <person name="Nolan M."/>
            <person name="Ohm R."/>
            <person name="Pangilinan J."/>
            <person name="Park H.-J."/>
            <person name="Ramirez L."/>
            <person name="Alfaro M."/>
            <person name="Sun H."/>
            <person name="Tritt A."/>
            <person name="Yoshinaga Y."/>
            <person name="Zwiers L.-H."/>
            <person name="Turgeon B."/>
            <person name="Goodwin S."/>
            <person name="Spatafora J."/>
            <person name="Crous P."/>
            <person name="Grigoriev I."/>
        </authorList>
    </citation>
    <scope>NUCLEOTIDE SEQUENCE</scope>
    <source>
        <strain evidence="11">CBS 260.36</strain>
    </source>
</reference>
<dbReference type="Proteomes" id="UP000799439">
    <property type="component" value="Unassembled WGS sequence"/>
</dbReference>
<dbReference type="FunFam" id="3.30.420.10:FF:000016">
    <property type="entry name" value="Ribonuclease"/>
    <property type="match status" value="1"/>
</dbReference>
<protein>
    <recommendedName>
        <fullName evidence="9">Ribonuclease</fullName>
        <ecNumber evidence="9">3.1.26.4</ecNumber>
    </recommendedName>
</protein>
<evidence type="ECO:0000256" key="6">
    <source>
        <dbReference type="ARBA" id="ARBA00022759"/>
    </source>
</evidence>
<name>A0A9P4J8Q9_9PEZI</name>
<dbReference type="EC" id="3.1.26.4" evidence="9"/>
<dbReference type="Gene3D" id="1.10.10.460">
    <property type="entry name" value="Ribonuclease hii. Domain 2"/>
    <property type="match status" value="1"/>
</dbReference>
<feature type="binding site" evidence="8">
    <location>
        <position position="171"/>
    </location>
    <ligand>
        <name>a divalent metal cation</name>
        <dbReference type="ChEBI" id="CHEBI:60240"/>
    </ligand>
</feature>
<keyword evidence="5 8" id="KW-0479">Metal-binding</keyword>
<dbReference type="InterPro" id="IPR001352">
    <property type="entry name" value="RNase_HII/HIII"/>
</dbReference>
<dbReference type="AlphaFoldDB" id="A0A9P4J8Q9"/>
<organism evidence="11 12">
    <name type="scientific">Myriangium duriaei CBS 260.36</name>
    <dbReference type="NCBI Taxonomy" id="1168546"/>
    <lineage>
        <taxon>Eukaryota</taxon>
        <taxon>Fungi</taxon>
        <taxon>Dikarya</taxon>
        <taxon>Ascomycota</taxon>
        <taxon>Pezizomycotina</taxon>
        <taxon>Dothideomycetes</taxon>
        <taxon>Dothideomycetidae</taxon>
        <taxon>Myriangiales</taxon>
        <taxon>Myriangiaceae</taxon>
        <taxon>Myriangium</taxon>
    </lineage>
</organism>
<dbReference type="GO" id="GO:0043137">
    <property type="term" value="P:DNA replication, removal of RNA primer"/>
    <property type="evidence" value="ECO:0007669"/>
    <property type="project" value="TreeGrafter"/>
</dbReference>
<feature type="binding site" evidence="8">
    <location>
        <position position="57"/>
    </location>
    <ligand>
        <name>a divalent metal cation</name>
        <dbReference type="ChEBI" id="CHEBI:60240"/>
    </ligand>
</feature>
<feature type="binding site" evidence="8">
    <location>
        <position position="56"/>
    </location>
    <ligand>
        <name>a divalent metal cation</name>
        <dbReference type="ChEBI" id="CHEBI:60240"/>
    </ligand>
</feature>
<dbReference type="EMBL" id="ML996082">
    <property type="protein sequence ID" value="KAF2156155.1"/>
    <property type="molecule type" value="Genomic_DNA"/>
</dbReference>
<dbReference type="GO" id="GO:0006298">
    <property type="term" value="P:mismatch repair"/>
    <property type="evidence" value="ECO:0007669"/>
    <property type="project" value="TreeGrafter"/>
</dbReference>
<evidence type="ECO:0000256" key="1">
    <source>
        <dbReference type="ARBA" id="ARBA00000077"/>
    </source>
</evidence>
<dbReference type="SUPFAM" id="SSF53098">
    <property type="entry name" value="Ribonuclease H-like"/>
    <property type="match status" value="1"/>
</dbReference>
<dbReference type="Pfam" id="PF01351">
    <property type="entry name" value="RNase_HII"/>
    <property type="match status" value="1"/>
</dbReference>
<dbReference type="InterPro" id="IPR004649">
    <property type="entry name" value="RNase_H2_suA"/>
</dbReference>
<dbReference type="Gene3D" id="3.30.420.10">
    <property type="entry name" value="Ribonuclease H-like superfamily/Ribonuclease H"/>
    <property type="match status" value="1"/>
</dbReference>
<evidence type="ECO:0000256" key="2">
    <source>
        <dbReference type="ARBA" id="ARBA00001946"/>
    </source>
</evidence>
<sequence>MEDVPDLAQETPPEDVFIAPSIDRQRILDGESYSHFSEVPSLIAGDKSIEVVLGVDEAGRGPVLGPMVYGIYYLPITQHRSLLADTHHFDDSKVLTATVRSQLMEKVCTPGTDLYTSCGWATRVMSARDISSNQLKPVGMYNLNAQAMDATIDLIQRVFDMGVNVKEIFVDTIGPPATYQAKLARIFPTAKVTVAKKADSLYPSVSAASVCAKVTRDAALEVCYEAYQSGESSAAGWGSGYPSDARCSGWMRSNMNPLFGWGAECRFSWSTAKDMLDAKGGVKVRWPAPDDGDNMKLTDFAMYANDSPSGPDGELASWYGSSVTEQVF</sequence>
<dbReference type="FunFam" id="1.10.10.460:FF:000001">
    <property type="entry name" value="Ribonuclease"/>
    <property type="match status" value="1"/>
</dbReference>
<evidence type="ECO:0000256" key="5">
    <source>
        <dbReference type="ARBA" id="ARBA00022723"/>
    </source>
</evidence>
<proteinExistence type="inferred from homology"/>
<dbReference type="GO" id="GO:0004523">
    <property type="term" value="F:RNA-DNA hybrid ribonuclease activity"/>
    <property type="evidence" value="ECO:0007669"/>
    <property type="project" value="UniProtKB-UniRule"/>
</dbReference>
<comment type="similarity">
    <text evidence="3">Belongs to the RNase HII family. Eukaryotic subfamily.</text>
</comment>
<dbReference type="InterPro" id="IPR036397">
    <property type="entry name" value="RNaseH_sf"/>
</dbReference>
<dbReference type="PANTHER" id="PTHR10954:SF7">
    <property type="entry name" value="RIBONUCLEASE H2 SUBUNIT A"/>
    <property type="match status" value="1"/>
</dbReference>
<dbReference type="InterPro" id="IPR023160">
    <property type="entry name" value="RNase_HII_hlx-loop-hlx_cap_dom"/>
</dbReference>
<comment type="function">
    <text evidence="9">Endonuclease that specifically degrades the RNA of RNA-DNA hybrids.</text>
</comment>
<evidence type="ECO:0000313" key="12">
    <source>
        <dbReference type="Proteomes" id="UP000799439"/>
    </source>
</evidence>